<dbReference type="AlphaFoldDB" id="A0A5B0QML8"/>
<gene>
    <name evidence="1" type="ORF">PGT21_011100</name>
</gene>
<evidence type="ECO:0000313" key="1">
    <source>
        <dbReference type="EMBL" id="KAA1114488.1"/>
    </source>
</evidence>
<proteinExistence type="predicted"/>
<dbReference type="Proteomes" id="UP000324748">
    <property type="component" value="Unassembled WGS sequence"/>
</dbReference>
<keyword evidence="2" id="KW-1185">Reference proteome</keyword>
<protein>
    <submittedName>
        <fullName evidence="1">Uncharacterized protein</fullName>
    </submittedName>
</protein>
<dbReference type="EMBL" id="VSWC01000014">
    <property type="protein sequence ID" value="KAA1114488.1"/>
    <property type="molecule type" value="Genomic_DNA"/>
</dbReference>
<organism evidence="1 2">
    <name type="scientific">Puccinia graminis f. sp. tritici</name>
    <dbReference type="NCBI Taxonomy" id="56615"/>
    <lineage>
        <taxon>Eukaryota</taxon>
        <taxon>Fungi</taxon>
        <taxon>Dikarya</taxon>
        <taxon>Basidiomycota</taxon>
        <taxon>Pucciniomycotina</taxon>
        <taxon>Pucciniomycetes</taxon>
        <taxon>Pucciniales</taxon>
        <taxon>Pucciniaceae</taxon>
        <taxon>Puccinia</taxon>
    </lineage>
</organism>
<reference evidence="1 2" key="1">
    <citation type="submission" date="2019-05" db="EMBL/GenBank/DDBJ databases">
        <title>Emergence of the Ug99 lineage of the wheat stem rust pathogen through somatic hybridization.</title>
        <authorList>
            <person name="Li F."/>
            <person name="Upadhyaya N.M."/>
            <person name="Sperschneider J."/>
            <person name="Matny O."/>
            <person name="Nguyen-Phuc H."/>
            <person name="Mago R."/>
            <person name="Raley C."/>
            <person name="Miller M.E."/>
            <person name="Silverstein K.A.T."/>
            <person name="Henningsen E."/>
            <person name="Hirsch C.D."/>
            <person name="Visser B."/>
            <person name="Pretorius Z.A."/>
            <person name="Steffenson B.J."/>
            <person name="Schwessinger B."/>
            <person name="Dodds P.N."/>
            <person name="Figueroa M."/>
        </authorList>
    </citation>
    <scope>NUCLEOTIDE SEQUENCE [LARGE SCALE GENOMIC DNA]</scope>
    <source>
        <strain evidence="1">21-0</strain>
    </source>
</reference>
<comment type="caution">
    <text evidence="1">The sequence shown here is derived from an EMBL/GenBank/DDBJ whole genome shotgun (WGS) entry which is preliminary data.</text>
</comment>
<evidence type="ECO:0000313" key="2">
    <source>
        <dbReference type="Proteomes" id="UP000324748"/>
    </source>
</evidence>
<accession>A0A5B0QML8</accession>
<name>A0A5B0QML8_PUCGR</name>
<sequence>MATWPSGLRRRLKEVPGTCSGVVGGHPAVFGHSSSPGLSCFLRSVIGGNGLKRGTVGLLFERLNAKRDLVVPAESSPELVILTKFEIPTLSSRHSLTLSLTISVFSSKLTR</sequence>